<evidence type="ECO:0000313" key="2">
    <source>
        <dbReference type="EMBL" id="PLW14088.1"/>
    </source>
</evidence>
<feature type="compositionally biased region" description="Acidic residues" evidence="1">
    <location>
        <begin position="7"/>
        <end position="21"/>
    </location>
</feature>
<comment type="caution">
    <text evidence="2">The sequence shown here is derived from an EMBL/GenBank/DDBJ whole genome shotgun (WGS) entry which is preliminary data.</text>
</comment>
<gene>
    <name evidence="2" type="ORF">PCASD_25093</name>
</gene>
<protein>
    <submittedName>
        <fullName evidence="2">Uncharacterized protein</fullName>
    </submittedName>
</protein>
<proteinExistence type="predicted"/>
<dbReference type="EMBL" id="PGCI01000832">
    <property type="protein sequence ID" value="PLW14088.1"/>
    <property type="molecule type" value="Genomic_DNA"/>
</dbReference>
<feature type="region of interest" description="Disordered" evidence="1">
    <location>
        <begin position="1"/>
        <end position="30"/>
    </location>
</feature>
<accession>A0A2N5SLH5</accession>
<name>A0A2N5SLH5_9BASI</name>
<reference evidence="2 3" key="1">
    <citation type="submission" date="2017-11" db="EMBL/GenBank/DDBJ databases">
        <title>De novo assembly and phasing of dikaryotic genomes from two isolates of Puccinia coronata f. sp. avenae, the causal agent of oat crown rust.</title>
        <authorList>
            <person name="Miller M.E."/>
            <person name="Zhang Y."/>
            <person name="Omidvar V."/>
            <person name="Sperschneider J."/>
            <person name="Schwessinger B."/>
            <person name="Raley C."/>
            <person name="Palmer J.M."/>
            <person name="Garnica D."/>
            <person name="Upadhyaya N."/>
            <person name="Rathjen J."/>
            <person name="Taylor J.M."/>
            <person name="Park R.F."/>
            <person name="Dodds P.N."/>
            <person name="Hirsch C.D."/>
            <person name="Kianian S.F."/>
            <person name="Figueroa M."/>
        </authorList>
    </citation>
    <scope>NUCLEOTIDE SEQUENCE [LARGE SCALE GENOMIC DNA]</scope>
    <source>
        <strain evidence="2">12SD80</strain>
    </source>
</reference>
<organism evidence="2 3">
    <name type="scientific">Puccinia coronata f. sp. avenae</name>
    <dbReference type="NCBI Taxonomy" id="200324"/>
    <lineage>
        <taxon>Eukaryota</taxon>
        <taxon>Fungi</taxon>
        <taxon>Dikarya</taxon>
        <taxon>Basidiomycota</taxon>
        <taxon>Pucciniomycotina</taxon>
        <taxon>Pucciniomycetes</taxon>
        <taxon>Pucciniales</taxon>
        <taxon>Pucciniaceae</taxon>
        <taxon>Puccinia</taxon>
    </lineage>
</organism>
<dbReference type="AlphaFoldDB" id="A0A2N5SLH5"/>
<evidence type="ECO:0000256" key="1">
    <source>
        <dbReference type="SAM" id="MobiDB-lite"/>
    </source>
</evidence>
<evidence type="ECO:0000313" key="3">
    <source>
        <dbReference type="Proteomes" id="UP000235392"/>
    </source>
</evidence>
<dbReference type="Proteomes" id="UP000235392">
    <property type="component" value="Unassembled WGS sequence"/>
</dbReference>
<sequence>MSLDEPSAADDDSKNDDDSDLVLDAGPNGSFFSQSDVESFRRSMKEVILPHGIEQLLSNLEHLQRSCHRATWSKLWRPARCSTASNAGLDGRIRVYIGCSHPIQTRAPGHRVNQEPIQTRWPNARATKFELVNDSLGGPAPEFESDGRIQYKLGCDHPSQLFWQCSCPPAEPQQKLPTMAGVDQSRLWLLPLAVLPARDPPPPSIDSP</sequence>